<evidence type="ECO:0000313" key="2">
    <source>
        <dbReference type="EMBL" id="KAL2050638.1"/>
    </source>
</evidence>
<proteinExistence type="predicted"/>
<comment type="caution">
    <text evidence="2">The sequence shown here is derived from an EMBL/GenBank/DDBJ whole genome shotgun (WGS) entry which is preliminary data.</text>
</comment>
<dbReference type="EMBL" id="JBHFEH010000045">
    <property type="protein sequence ID" value="KAL2050638.1"/>
    <property type="molecule type" value="Genomic_DNA"/>
</dbReference>
<reference evidence="2 3" key="1">
    <citation type="submission" date="2024-09" db="EMBL/GenBank/DDBJ databases">
        <title>Rethinking Asexuality: The Enigmatic Case of Functional Sexual Genes in Lepraria (Stereocaulaceae).</title>
        <authorList>
            <person name="Doellman M."/>
            <person name="Sun Y."/>
            <person name="Barcenas-Pena A."/>
            <person name="Lumbsch H.T."/>
            <person name="Grewe F."/>
        </authorList>
    </citation>
    <scope>NUCLEOTIDE SEQUENCE [LARGE SCALE GENOMIC DNA]</scope>
    <source>
        <strain evidence="2 3">Grewe 0041</strain>
    </source>
</reference>
<organism evidence="2 3">
    <name type="scientific">Lepraria finkii</name>
    <dbReference type="NCBI Taxonomy" id="1340010"/>
    <lineage>
        <taxon>Eukaryota</taxon>
        <taxon>Fungi</taxon>
        <taxon>Dikarya</taxon>
        <taxon>Ascomycota</taxon>
        <taxon>Pezizomycotina</taxon>
        <taxon>Lecanoromycetes</taxon>
        <taxon>OSLEUM clade</taxon>
        <taxon>Lecanoromycetidae</taxon>
        <taxon>Lecanorales</taxon>
        <taxon>Lecanorineae</taxon>
        <taxon>Stereocaulaceae</taxon>
        <taxon>Lepraria</taxon>
    </lineage>
</organism>
<evidence type="ECO:0000256" key="1">
    <source>
        <dbReference type="SAM" id="MobiDB-lite"/>
    </source>
</evidence>
<accession>A0ABR4AYA0</accession>
<feature type="region of interest" description="Disordered" evidence="1">
    <location>
        <begin position="1"/>
        <end position="153"/>
    </location>
</feature>
<name>A0ABR4AYA0_9LECA</name>
<gene>
    <name evidence="2" type="ORF">ABVK25_009147</name>
</gene>
<dbReference type="Proteomes" id="UP001590951">
    <property type="component" value="Unassembled WGS sequence"/>
</dbReference>
<keyword evidence="3" id="KW-1185">Reference proteome</keyword>
<sequence length="153" mass="16542">MVSSKGKPTDPKLREVAKEDVKQMTNKDGSGKGQMAAWKAGKISEEYEKRGGGYENEPGSKNEPTKGAPQAKSEEKKDAEMNEGGEKKEEKEKPKANSGKKATGKKTETKARAPKKGKALPREGTRKSSRVGTKRSAPEEEKAPAKKAKTGKK</sequence>
<feature type="compositionally biased region" description="Basic and acidic residues" evidence="1">
    <location>
        <begin position="72"/>
        <end position="95"/>
    </location>
</feature>
<evidence type="ECO:0000313" key="3">
    <source>
        <dbReference type="Proteomes" id="UP001590951"/>
    </source>
</evidence>
<protein>
    <submittedName>
        <fullName evidence="2">Uncharacterized protein</fullName>
    </submittedName>
</protein>
<feature type="compositionally biased region" description="Basic and acidic residues" evidence="1">
    <location>
        <begin position="7"/>
        <end position="22"/>
    </location>
</feature>
<feature type="compositionally biased region" description="Basic and acidic residues" evidence="1">
    <location>
        <begin position="42"/>
        <end position="64"/>
    </location>
</feature>